<evidence type="ECO:0000256" key="1">
    <source>
        <dbReference type="ARBA" id="ARBA00004141"/>
    </source>
</evidence>
<keyword evidence="10" id="KW-1185">Reference proteome</keyword>
<proteinExistence type="inferred from homology"/>
<evidence type="ECO:0000256" key="7">
    <source>
        <dbReference type="SAM" id="Phobius"/>
    </source>
</evidence>
<keyword evidence="3 9" id="KW-0808">Transferase</keyword>
<dbReference type="Pfam" id="PF02397">
    <property type="entry name" value="Bac_transf"/>
    <property type="match status" value="1"/>
</dbReference>
<comment type="subcellular location">
    <subcellularLocation>
        <location evidence="1">Membrane</location>
        <topology evidence="1">Multi-pass membrane protein</topology>
    </subcellularLocation>
</comment>
<dbReference type="InterPro" id="IPR003362">
    <property type="entry name" value="Bact_transf"/>
</dbReference>
<gene>
    <name evidence="9" type="ORF">E1295_28940</name>
</gene>
<dbReference type="RefSeq" id="WP_132634657.1">
    <property type="nucleotide sequence ID" value="NZ_SMLD01000091.1"/>
</dbReference>
<evidence type="ECO:0000259" key="8">
    <source>
        <dbReference type="Pfam" id="PF02397"/>
    </source>
</evidence>
<evidence type="ECO:0000313" key="9">
    <source>
        <dbReference type="EMBL" id="TDE41768.1"/>
    </source>
</evidence>
<dbReference type="Pfam" id="PF13727">
    <property type="entry name" value="CoA_binding_3"/>
    <property type="match status" value="1"/>
</dbReference>
<evidence type="ECO:0000256" key="6">
    <source>
        <dbReference type="ARBA" id="ARBA00023136"/>
    </source>
</evidence>
<name>A0A4R5F2T4_9ACTN</name>
<dbReference type="PANTHER" id="PTHR30576:SF0">
    <property type="entry name" value="UNDECAPRENYL-PHOSPHATE N-ACETYLGALACTOSAMINYL 1-PHOSPHATE TRANSFERASE-RELATED"/>
    <property type="match status" value="1"/>
</dbReference>
<keyword evidence="4 7" id="KW-0812">Transmembrane</keyword>
<evidence type="ECO:0000256" key="3">
    <source>
        <dbReference type="ARBA" id="ARBA00022679"/>
    </source>
</evidence>
<dbReference type="PANTHER" id="PTHR30576">
    <property type="entry name" value="COLANIC BIOSYNTHESIS UDP-GLUCOSE LIPID CARRIER TRANSFERASE"/>
    <property type="match status" value="1"/>
</dbReference>
<feature type="domain" description="Bacterial sugar transferase" evidence="8">
    <location>
        <begin position="268"/>
        <end position="449"/>
    </location>
</feature>
<keyword evidence="6 7" id="KW-0472">Membrane</keyword>
<dbReference type="GO" id="GO:0016780">
    <property type="term" value="F:phosphotransferase activity, for other substituted phosphate groups"/>
    <property type="evidence" value="ECO:0007669"/>
    <property type="project" value="TreeGrafter"/>
</dbReference>
<evidence type="ECO:0000256" key="4">
    <source>
        <dbReference type="ARBA" id="ARBA00022692"/>
    </source>
</evidence>
<dbReference type="NCBIfam" id="TIGR03025">
    <property type="entry name" value="EPS_sugtrans"/>
    <property type="match status" value="1"/>
</dbReference>
<dbReference type="GO" id="GO:0016020">
    <property type="term" value="C:membrane"/>
    <property type="evidence" value="ECO:0007669"/>
    <property type="project" value="UniProtKB-SubCell"/>
</dbReference>
<keyword evidence="5 7" id="KW-1133">Transmembrane helix</keyword>
<feature type="transmembrane region" description="Helical" evidence="7">
    <location>
        <begin position="104"/>
        <end position="124"/>
    </location>
</feature>
<feature type="transmembrane region" description="Helical" evidence="7">
    <location>
        <begin position="270"/>
        <end position="294"/>
    </location>
</feature>
<feature type="transmembrane region" description="Helical" evidence="7">
    <location>
        <begin position="50"/>
        <end position="70"/>
    </location>
</feature>
<comment type="similarity">
    <text evidence="2">Belongs to the bacterial sugar transferase family.</text>
</comment>
<accession>A0A4R5F2T4</accession>
<reference evidence="9 10" key="1">
    <citation type="submission" date="2019-03" db="EMBL/GenBank/DDBJ databases">
        <title>Draft genome sequences of novel Actinobacteria.</title>
        <authorList>
            <person name="Sahin N."/>
            <person name="Ay H."/>
            <person name="Saygin H."/>
        </authorList>
    </citation>
    <scope>NUCLEOTIDE SEQUENCE [LARGE SCALE GENOMIC DNA]</scope>
    <source>
        <strain evidence="9 10">6K102</strain>
    </source>
</reference>
<sequence>MAVSVEGGRRAARPEGRQSSRLWRATQPLVLAGIDLLCMAFAAAQVGRGLAPVVLAAVLVVVLNGLGRVYAPRVLPSGLDHGGWIAGSGTVAACVAFRESASFLTIVLCALLYTFLAMCGRSVLSFAVRRAHRYGRPAPTLVIGAGPHGHRLARNLLAHPEYGLLPLGFLDETGGDHPGLPVLGLPVLGRPGEIAHLIQAYEVRAVILAGQGRQPLARTARALGCEVYLALDLDELIVDFVTLREHVRGFPLLRMRPAAQRSAFWPLKRAIDIAVALIGLILTAPVLALCALVIRAEVGQSPLFRQRRVGGQGEPIDVIKLRTMKPADAHESATLWSIAHDSRVGPVGRLLRRTSVDELPQLWNVLKGDMSIVGPRPERPHFVDEFSRTIPGYGMRHRTPAGITGWAQIHGLRGDTSIEDRARFDNHYIDGWSLGTDLKIMVRTVGSLLRLGGS</sequence>
<protein>
    <submittedName>
        <fullName evidence="9">Sugar transferase</fullName>
    </submittedName>
</protein>
<comment type="caution">
    <text evidence="9">The sequence shown here is derived from an EMBL/GenBank/DDBJ whole genome shotgun (WGS) entry which is preliminary data.</text>
</comment>
<evidence type="ECO:0000313" key="10">
    <source>
        <dbReference type="Proteomes" id="UP000295136"/>
    </source>
</evidence>
<evidence type="ECO:0000256" key="2">
    <source>
        <dbReference type="ARBA" id="ARBA00006464"/>
    </source>
</evidence>
<dbReference type="Gene3D" id="3.40.50.720">
    <property type="entry name" value="NAD(P)-binding Rossmann-like Domain"/>
    <property type="match status" value="1"/>
</dbReference>
<dbReference type="EMBL" id="SMLD01000091">
    <property type="protein sequence ID" value="TDE41768.1"/>
    <property type="molecule type" value="Genomic_DNA"/>
</dbReference>
<dbReference type="Proteomes" id="UP000295136">
    <property type="component" value="Unassembled WGS sequence"/>
</dbReference>
<dbReference type="InterPro" id="IPR017475">
    <property type="entry name" value="EPS_sugar_tfrase"/>
</dbReference>
<dbReference type="AlphaFoldDB" id="A0A4R5F2T4"/>
<evidence type="ECO:0000256" key="5">
    <source>
        <dbReference type="ARBA" id="ARBA00022989"/>
    </source>
</evidence>
<organism evidence="9 10">
    <name type="scientific">Nonomuraea mesophila</name>
    <dbReference type="NCBI Taxonomy" id="2530382"/>
    <lineage>
        <taxon>Bacteria</taxon>
        <taxon>Bacillati</taxon>
        <taxon>Actinomycetota</taxon>
        <taxon>Actinomycetes</taxon>
        <taxon>Streptosporangiales</taxon>
        <taxon>Streptosporangiaceae</taxon>
        <taxon>Nonomuraea</taxon>
    </lineage>
</organism>